<comment type="caution">
    <text evidence="1">The sequence shown here is derived from an EMBL/GenBank/DDBJ whole genome shotgun (WGS) entry which is preliminary data.</text>
</comment>
<organism evidence="1">
    <name type="scientific">bioreactor metagenome</name>
    <dbReference type="NCBI Taxonomy" id="1076179"/>
    <lineage>
        <taxon>unclassified sequences</taxon>
        <taxon>metagenomes</taxon>
        <taxon>ecological metagenomes</taxon>
    </lineage>
</organism>
<reference evidence="1" key="1">
    <citation type="submission" date="2019-08" db="EMBL/GenBank/DDBJ databases">
        <authorList>
            <person name="Kucharzyk K."/>
            <person name="Murdoch R.W."/>
            <person name="Higgins S."/>
            <person name="Loffler F."/>
        </authorList>
    </citation>
    <scope>NUCLEOTIDE SEQUENCE</scope>
</reference>
<dbReference type="AlphaFoldDB" id="A0A645HM26"/>
<accession>A0A645HM26</accession>
<name>A0A645HM26_9ZZZZ</name>
<evidence type="ECO:0000313" key="1">
    <source>
        <dbReference type="EMBL" id="MPN39289.1"/>
    </source>
</evidence>
<dbReference type="EMBL" id="VSSQ01095016">
    <property type="protein sequence ID" value="MPN39289.1"/>
    <property type="molecule type" value="Genomic_DNA"/>
</dbReference>
<proteinExistence type="predicted"/>
<gene>
    <name evidence="1" type="ORF">SDC9_186817</name>
</gene>
<protein>
    <submittedName>
        <fullName evidence="1">Uncharacterized protein</fullName>
    </submittedName>
</protein>
<sequence>MYSNQQADSSQADWHNKFLKNVIISAGDNYHRYKAQQKKQQVTLKKKITIMQKLSGQYKTSTKDIYCTNRK</sequence>